<protein>
    <submittedName>
        <fullName evidence="1">Uncharacterized protein</fullName>
    </submittedName>
</protein>
<keyword evidence="2" id="KW-1185">Reference proteome</keyword>
<sequence length="1588" mass="186296">MINNPFFSFLNENLKKVYLQESIYNIVTQNQTLAFLFLQFCDLHKLTNYINVINKEIPANNETLDIRWSIQLISNFLKLIPNNDMSYELALHDFFKLNDQTMADIKKYIDSKGEINNRTAHNLSFFIQLFRDEYPGLFYTILPYLRNLLDKIGNDRLYKEVGSNFITFYIDPPIEFLQKVTEIDEQELPTFFQFHNNFMHPELTFSIQKKFSNLYFYPYKIKGIKHSKYFTLSNSSLCKKQHFIDTIFQIANNSFINHKNTELIQKAAKPIFDILPYIIIANQSFIYSDYNQYSTLLSNKQLFDNNSIASNLIVRFQNDFRLLNFLSSQTGDEFCSGDLLINSFPYFLENVLQNTDSILKFSTIRFFSISDKSADNDFDFVRSYGAFHLIFSLFQSQNQLLSNFQLNSIVNQISKLLCGITNAGVQSMVIVDLFSCVFLQDDKGQFICHPFIAQLIIQLLAKFNITPYINGANALFEKRRASRTDASLSAWMNSRISRIYKNIENKNWPLAEKLTLYLPYYRKLYKQAMQADHYLANENDELSSAIKIPVKVNVLLSKQTDMEKLRDVQKKSCIPELAKVIIEKRLKTKCDEASLCSSFIDKNKWQPVFEFALIFDNNFEDSLKNVKKYHDDHIITGISKNLDTFLQYLYNYYRCAVLIDSTTFDSIEDLFTFNFCNAIEGAIIQGKIEWATELTKYVQKDLFSFVFENISFFYINSNFINNICEKFPLEAAALSITSHVEAKMAPKIQKITDFYFNCEMKEEDKEKEMLFESLFVKNDVDFDDVIFSVDHEELFQYMLNKFDNETIASSYYKIFDYVSYVSSFKDELRLKQIETLHKIHQISIKKKPSEIVIDVKKKNDNYFDLLVDYLIYCIPDTDLTIPLCTLFSLSLTNDDEIDEILKKFPNRFHVLLSRFFHVEGILPHLVKYSPKSKLQFLRSISMLPEKVFIDSNIFDSDTIADSYIRYDSQILEMKEEVSILFTDDQLFTILRGTINSKHSSQIFYHLFKFFHNKEKFIDFWSDTIENKLKGMQIDSDDRENKALNYFNSLKEAFNSIGHSKFNRFRSLSKLVERRPFTRYSIPYSFSKLGEEAFKNEMVRICSRTDNVDIMIDISKSFEIDLESFFLWRSRIQLIFGDFEGAIETIEKNELKINKYSNPTFYDSTFDFLLPLSKCPIVNYDNDEKSEMKSFNIFENISKIIEKNKKKSSIPPTQEAMKTMDYLISRHCDKPQSMSLFVSFCQFEEAFNILRAIESKEEQKKFFINNIYFPVIFSNLESQFNDFMSLFDSNLTKTGFLWDAAIHFFNSKQMEYGLMKVYQVENKLENAAIVGFDILKKCNSFYLEISLLGSIIYDLKSSINFRKSFYSKSGEEEETCEKNSHFFKQPKKERISASSSKTVMTVIINESKTYEDILKYFKMAELQLTVCQFFIEQNATFSNDYDITSSEEKAVYVSAQLILNHEYELMKQVKEVRKLSLMNILFKACDLLNKESFDRIKEFMSSLSKEQAYLMLQAFSMSNDRQNILLLICECFERSEQCFLFLEYNFIAESFALALEFNNKDIISLIGYKAAILGDVGVVNQCNKILNIR</sequence>
<organism evidence="1 2">
    <name type="scientific">Tritrichomonas musculus</name>
    <dbReference type="NCBI Taxonomy" id="1915356"/>
    <lineage>
        <taxon>Eukaryota</taxon>
        <taxon>Metamonada</taxon>
        <taxon>Parabasalia</taxon>
        <taxon>Tritrichomonadida</taxon>
        <taxon>Tritrichomonadidae</taxon>
        <taxon>Tritrichomonas</taxon>
    </lineage>
</organism>
<dbReference type="Proteomes" id="UP001470230">
    <property type="component" value="Unassembled WGS sequence"/>
</dbReference>
<reference evidence="1 2" key="1">
    <citation type="submission" date="2024-04" db="EMBL/GenBank/DDBJ databases">
        <title>Tritrichomonas musculus Genome.</title>
        <authorList>
            <person name="Alves-Ferreira E."/>
            <person name="Grigg M."/>
            <person name="Lorenzi H."/>
            <person name="Galac M."/>
        </authorList>
    </citation>
    <scope>NUCLEOTIDE SEQUENCE [LARGE SCALE GENOMIC DNA]</scope>
    <source>
        <strain evidence="1 2">EAF2021</strain>
    </source>
</reference>
<accession>A0ABR2KLA0</accession>
<proteinExistence type="predicted"/>
<gene>
    <name evidence="1" type="ORF">M9Y10_029117</name>
</gene>
<dbReference type="EMBL" id="JAPFFF010000004">
    <property type="protein sequence ID" value="KAK8891895.1"/>
    <property type="molecule type" value="Genomic_DNA"/>
</dbReference>
<evidence type="ECO:0000313" key="1">
    <source>
        <dbReference type="EMBL" id="KAK8891895.1"/>
    </source>
</evidence>
<evidence type="ECO:0000313" key="2">
    <source>
        <dbReference type="Proteomes" id="UP001470230"/>
    </source>
</evidence>
<comment type="caution">
    <text evidence="1">The sequence shown here is derived from an EMBL/GenBank/DDBJ whole genome shotgun (WGS) entry which is preliminary data.</text>
</comment>
<name>A0ABR2KLA0_9EUKA</name>